<name>A0A166IJI8_9AGAM</name>
<accession>A0A166IJI8</accession>
<dbReference type="Proteomes" id="UP000076532">
    <property type="component" value="Unassembled WGS sequence"/>
</dbReference>
<evidence type="ECO:0000313" key="3">
    <source>
        <dbReference type="Proteomes" id="UP000076532"/>
    </source>
</evidence>
<dbReference type="EMBL" id="KV417559">
    <property type="protein sequence ID" value="KZP19892.1"/>
    <property type="molecule type" value="Genomic_DNA"/>
</dbReference>
<proteinExistence type="predicted"/>
<evidence type="ECO:0000313" key="2">
    <source>
        <dbReference type="EMBL" id="KZP19892.1"/>
    </source>
</evidence>
<dbReference type="AlphaFoldDB" id="A0A166IJI8"/>
<reference evidence="2 3" key="1">
    <citation type="journal article" date="2016" name="Mol. Biol. Evol.">
        <title>Comparative Genomics of Early-Diverging Mushroom-Forming Fungi Provides Insights into the Origins of Lignocellulose Decay Capabilities.</title>
        <authorList>
            <person name="Nagy L.G."/>
            <person name="Riley R."/>
            <person name="Tritt A."/>
            <person name="Adam C."/>
            <person name="Daum C."/>
            <person name="Floudas D."/>
            <person name="Sun H."/>
            <person name="Yadav J.S."/>
            <person name="Pangilinan J."/>
            <person name="Larsson K.H."/>
            <person name="Matsuura K."/>
            <person name="Barry K."/>
            <person name="Labutti K."/>
            <person name="Kuo R."/>
            <person name="Ohm R.A."/>
            <person name="Bhattacharya S.S."/>
            <person name="Shirouzu T."/>
            <person name="Yoshinaga Y."/>
            <person name="Martin F.M."/>
            <person name="Grigoriev I.V."/>
            <person name="Hibbett D.S."/>
        </authorList>
    </citation>
    <scope>NUCLEOTIDE SEQUENCE [LARGE SCALE GENOMIC DNA]</scope>
    <source>
        <strain evidence="2 3">CBS 109695</strain>
    </source>
</reference>
<sequence length="119" mass="12960">MSRNYDGRRTSTRSLTRTGGAEVAGTCAHDAAPRKAWVVSACKLEIMEVRLCPVFSVLIIIRARLPPSALVFSASSLSLPMTYADHPPPQLVEQFEDDPLEFIRLDLALPGTDASADEC</sequence>
<protein>
    <submittedName>
        <fullName evidence="2">Uncharacterized protein</fullName>
    </submittedName>
</protein>
<gene>
    <name evidence="2" type="ORF">FIBSPDRAFT_954960</name>
</gene>
<organism evidence="2 3">
    <name type="scientific">Athelia psychrophila</name>
    <dbReference type="NCBI Taxonomy" id="1759441"/>
    <lineage>
        <taxon>Eukaryota</taxon>
        <taxon>Fungi</taxon>
        <taxon>Dikarya</taxon>
        <taxon>Basidiomycota</taxon>
        <taxon>Agaricomycotina</taxon>
        <taxon>Agaricomycetes</taxon>
        <taxon>Agaricomycetidae</taxon>
        <taxon>Atheliales</taxon>
        <taxon>Atheliaceae</taxon>
        <taxon>Athelia</taxon>
    </lineage>
</organism>
<feature type="region of interest" description="Disordered" evidence="1">
    <location>
        <begin position="1"/>
        <end position="23"/>
    </location>
</feature>
<evidence type="ECO:0000256" key="1">
    <source>
        <dbReference type="SAM" id="MobiDB-lite"/>
    </source>
</evidence>
<keyword evidence="3" id="KW-1185">Reference proteome</keyword>